<keyword evidence="2" id="KW-1185">Reference proteome</keyword>
<dbReference type="InterPro" id="IPR024079">
    <property type="entry name" value="MetalloPept_cat_dom_sf"/>
</dbReference>
<accession>A0A9P4WJI7</accession>
<name>A0A9P4WJI7_9PLEO</name>
<evidence type="ECO:0000313" key="2">
    <source>
        <dbReference type="Proteomes" id="UP000758155"/>
    </source>
</evidence>
<dbReference type="Proteomes" id="UP000758155">
    <property type="component" value="Unassembled WGS sequence"/>
</dbReference>
<dbReference type="GO" id="GO:0008237">
    <property type="term" value="F:metallopeptidase activity"/>
    <property type="evidence" value="ECO:0007669"/>
    <property type="project" value="InterPro"/>
</dbReference>
<dbReference type="EMBL" id="SWKV01000073">
    <property type="protein sequence ID" value="KAF3033988.1"/>
    <property type="molecule type" value="Genomic_DNA"/>
</dbReference>
<organism evidence="1 2">
    <name type="scientific">Didymella heteroderae</name>
    <dbReference type="NCBI Taxonomy" id="1769908"/>
    <lineage>
        <taxon>Eukaryota</taxon>
        <taxon>Fungi</taxon>
        <taxon>Dikarya</taxon>
        <taxon>Ascomycota</taxon>
        <taxon>Pezizomycotina</taxon>
        <taxon>Dothideomycetes</taxon>
        <taxon>Pleosporomycetidae</taxon>
        <taxon>Pleosporales</taxon>
        <taxon>Pleosporineae</taxon>
        <taxon>Didymellaceae</taxon>
        <taxon>Didymella</taxon>
    </lineage>
</organism>
<proteinExistence type="predicted"/>
<sequence>MVHEFTRNDRKSPPTRYIYADIFIQIHTSLCEDRGVAEKHGFVGSHFAKNAHGRLHDDSLRFDFDSIMLYPSDVVARHGCPRDKWKCPLLKYPPPEYRFGDVGIPELIEDPEGPSAGDVVWLKHCYPAE</sequence>
<dbReference type="AlphaFoldDB" id="A0A9P4WJI7"/>
<dbReference type="OrthoDB" id="291007at2759"/>
<dbReference type="Gene3D" id="3.40.390.10">
    <property type="entry name" value="Collagenase (Catalytic Domain)"/>
    <property type="match status" value="1"/>
</dbReference>
<reference evidence="1" key="1">
    <citation type="submission" date="2019-04" db="EMBL/GenBank/DDBJ databases">
        <title>Sequencing of skin fungus with MAO and IRED activity.</title>
        <authorList>
            <person name="Marsaioli A.J."/>
            <person name="Bonatto J.M.C."/>
            <person name="Reis Junior O."/>
        </authorList>
    </citation>
    <scope>NUCLEOTIDE SEQUENCE</scope>
    <source>
        <strain evidence="1">28M1</strain>
    </source>
</reference>
<comment type="caution">
    <text evidence="1">The sequence shown here is derived from an EMBL/GenBank/DDBJ whole genome shotgun (WGS) entry which is preliminary data.</text>
</comment>
<evidence type="ECO:0000313" key="1">
    <source>
        <dbReference type="EMBL" id="KAF3033988.1"/>
    </source>
</evidence>
<protein>
    <submittedName>
        <fullName evidence="1">Uncharacterized protein</fullName>
    </submittedName>
</protein>
<gene>
    <name evidence="1" type="ORF">E8E12_005366</name>
</gene>